<reference evidence="1 2" key="1">
    <citation type="submission" date="2019-02" db="EMBL/GenBank/DDBJ databases">
        <title>Deep-cultivation of Planctomycetes and their phenomic and genomic characterization uncovers novel biology.</title>
        <authorList>
            <person name="Wiegand S."/>
            <person name="Jogler M."/>
            <person name="Boedeker C."/>
            <person name="Pinto D."/>
            <person name="Vollmers J."/>
            <person name="Rivas-Marin E."/>
            <person name="Kohn T."/>
            <person name="Peeters S.H."/>
            <person name="Heuer A."/>
            <person name="Rast P."/>
            <person name="Oberbeckmann S."/>
            <person name="Bunk B."/>
            <person name="Jeske O."/>
            <person name="Meyerdierks A."/>
            <person name="Storesund J.E."/>
            <person name="Kallscheuer N."/>
            <person name="Luecker S."/>
            <person name="Lage O.M."/>
            <person name="Pohl T."/>
            <person name="Merkel B.J."/>
            <person name="Hornburger P."/>
            <person name="Mueller R.-W."/>
            <person name="Bruemmer F."/>
            <person name="Labrenz M."/>
            <person name="Spormann A.M."/>
            <person name="Op Den Camp H."/>
            <person name="Overmann J."/>
            <person name="Amann R."/>
            <person name="Jetten M.S.M."/>
            <person name="Mascher T."/>
            <person name="Medema M.H."/>
            <person name="Devos D.P."/>
            <person name="Kaster A.-K."/>
            <person name="Ovreas L."/>
            <person name="Rohde M."/>
            <person name="Galperin M.Y."/>
            <person name="Jogler C."/>
        </authorList>
    </citation>
    <scope>NUCLEOTIDE SEQUENCE [LARGE SCALE GENOMIC DNA]</scope>
    <source>
        <strain evidence="1 2">KOR42</strain>
    </source>
</reference>
<dbReference type="EMBL" id="SIHI01000001">
    <property type="protein sequence ID" value="TWT58032.1"/>
    <property type="molecule type" value="Genomic_DNA"/>
</dbReference>
<protein>
    <recommendedName>
        <fullName evidence="3">Teichoic acid biosynthesis protein</fullName>
    </recommendedName>
</protein>
<proteinExistence type="predicted"/>
<organism evidence="1 2">
    <name type="scientific">Thalassoglobus neptunius</name>
    <dbReference type="NCBI Taxonomy" id="1938619"/>
    <lineage>
        <taxon>Bacteria</taxon>
        <taxon>Pseudomonadati</taxon>
        <taxon>Planctomycetota</taxon>
        <taxon>Planctomycetia</taxon>
        <taxon>Planctomycetales</taxon>
        <taxon>Planctomycetaceae</taxon>
        <taxon>Thalassoglobus</taxon>
    </lineage>
</organism>
<dbReference type="PANTHER" id="PTHR21015">
    <property type="entry name" value="UDP-N-ACETYLGLUCOSAMINE--N-ACETYLMURAMYL-(PENTAPEPTIDE) PYROPHOSPHORYL-UNDECAPRENOL N-ACETYLGLUCOSAMINE TRANSFERASE 1"/>
    <property type="match status" value="1"/>
</dbReference>
<accession>A0A5C5X7Y9</accession>
<sequence>MAKVVYSLAGEGRGHATRSKTIIDQLVRRGHRVYVFAPAVAYELLSEVYRSSERVIVEEIPGLVFHYRNERVDFTGTTLGTIDYVRGLPLLVSRLQNRLDQIEPDLAITDFEPALPRAAKLAGVPWISVNHQHFLVVSDFHSLPRSLRTKAWLMSKVVGQYYRDPAKMVVSSFYFPPLKERYRDTIQTGVLLREQVVNAVPEKHDHVVAYLRRFATEKMLHSLANCGSRVKVYGLGERPRQGSIEFCPISDSGFLEDLRTCKALVSSAGNQLVGEALFLKKPVLVFPEAKNFEQEINARYLEQSGGGTWVGYSQFDQKVMREFLESLNEFQCNIPREALNGNTRTMQVIDHFLPTPKRTPVYSQKLAGVGV</sequence>
<dbReference type="RefSeq" id="WP_197440923.1">
    <property type="nucleotide sequence ID" value="NZ_SIHI01000001.1"/>
</dbReference>
<gene>
    <name evidence="1" type="ORF">KOR42_14010</name>
</gene>
<dbReference type="SUPFAM" id="SSF53756">
    <property type="entry name" value="UDP-Glycosyltransferase/glycogen phosphorylase"/>
    <property type="match status" value="1"/>
</dbReference>
<comment type="caution">
    <text evidence="1">The sequence shown here is derived from an EMBL/GenBank/DDBJ whole genome shotgun (WGS) entry which is preliminary data.</text>
</comment>
<dbReference type="Pfam" id="PF13528">
    <property type="entry name" value="Glyco_trans_1_3"/>
    <property type="match status" value="1"/>
</dbReference>
<dbReference type="Gene3D" id="3.40.50.2000">
    <property type="entry name" value="Glycogen Phosphorylase B"/>
    <property type="match status" value="2"/>
</dbReference>
<evidence type="ECO:0000313" key="1">
    <source>
        <dbReference type="EMBL" id="TWT58032.1"/>
    </source>
</evidence>
<dbReference type="PANTHER" id="PTHR21015:SF22">
    <property type="entry name" value="GLYCOSYLTRANSFERASE"/>
    <property type="match status" value="1"/>
</dbReference>
<dbReference type="AlphaFoldDB" id="A0A5C5X7Y9"/>
<keyword evidence="2" id="KW-1185">Reference proteome</keyword>
<dbReference type="Proteomes" id="UP000317243">
    <property type="component" value="Unassembled WGS sequence"/>
</dbReference>
<evidence type="ECO:0000313" key="2">
    <source>
        <dbReference type="Proteomes" id="UP000317243"/>
    </source>
</evidence>
<dbReference type="GO" id="GO:0016757">
    <property type="term" value="F:glycosyltransferase activity"/>
    <property type="evidence" value="ECO:0007669"/>
    <property type="project" value="TreeGrafter"/>
</dbReference>
<evidence type="ECO:0008006" key="3">
    <source>
        <dbReference type="Google" id="ProtNLM"/>
    </source>
</evidence>
<name>A0A5C5X7Y9_9PLAN</name>